<proteinExistence type="predicted"/>
<keyword evidence="2" id="KW-0805">Transcription regulation</keyword>
<keyword evidence="4" id="KW-0804">Transcription</keyword>
<evidence type="ECO:0000256" key="2">
    <source>
        <dbReference type="ARBA" id="ARBA00023015"/>
    </source>
</evidence>
<dbReference type="PANTHER" id="PTHR46796:SF10">
    <property type="entry name" value="TRANSCRIPTIONAL ACTIVATOR FEAR"/>
    <property type="match status" value="1"/>
</dbReference>
<keyword evidence="8" id="KW-1185">Reference proteome</keyword>
<comment type="function">
    <text evidence="5">Regulatory protein of the TOL plasmid xyl operons. XylS activates the xylXYZLTEGFJQKIH operon required for the degradation of toluene, m-xylene and p-xylene.</text>
</comment>
<dbReference type="AlphaFoldDB" id="A0AAQ1G6V1"/>
<dbReference type="InterPro" id="IPR009057">
    <property type="entry name" value="Homeodomain-like_sf"/>
</dbReference>
<comment type="subcellular location">
    <subcellularLocation>
        <location evidence="1">Cytoplasm</location>
    </subcellularLocation>
</comment>
<organism evidence="7 8">
    <name type="scientific">Halopseudomonas aestusnigri</name>
    <dbReference type="NCBI Taxonomy" id="857252"/>
    <lineage>
        <taxon>Bacteria</taxon>
        <taxon>Pseudomonadati</taxon>
        <taxon>Pseudomonadota</taxon>
        <taxon>Gammaproteobacteria</taxon>
        <taxon>Pseudomonadales</taxon>
        <taxon>Pseudomonadaceae</taxon>
        <taxon>Halopseudomonas</taxon>
    </lineage>
</organism>
<feature type="domain" description="HTH araC/xylS-type" evidence="6">
    <location>
        <begin position="148"/>
        <end position="246"/>
    </location>
</feature>
<sequence length="247" mass="27352">MSTTRLDIHHYSGDAAAHTHDEQAQLVFGLHGTLELAFNNEGGPVQAGRVAIIAASDRHAFFSPDQGRCLVLDVDPDAPLPGLEPQRDSQLQLLEHSRLSPLTPAQTRLVSSLAGLIDQQPWLAEQSAALLLGSLMGQPAPTRRLPLEKLNAFIEAHMAYPLEVADLARLSGLSPSRFNHWCLQDLGCTPLEYLRRQRLLRARQLLEHSRLPVSEIAARCGYGSQSAFSQAFRKHWQQSPSSLRKQH</sequence>
<dbReference type="SUPFAM" id="SSF46689">
    <property type="entry name" value="Homeodomain-like"/>
    <property type="match status" value="2"/>
</dbReference>
<evidence type="ECO:0000256" key="3">
    <source>
        <dbReference type="ARBA" id="ARBA00023125"/>
    </source>
</evidence>
<gene>
    <name evidence="7" type="ORF">SAMN05216586_104167</name>
</gene>
<dbReference type="InterPro" id="IPR050204">
    <property type="entry name" value="AraC_XylS_family_regulators"/>
</dbReference>
<dbReference type="EMBL" id="FNVE01000004">
    <property type="protein sequence ID" value="SEG22691.1"/>
    <property type="molecule type" value="Genomic_DNA"/>
</dbReference>
<accession>A0AAQ1G6V1</accession>
<dbReference type="InterPro" id="IPR018062">
    <property type="entry name" value="HTH_AraC-typ_CS"/>
</dbReference>
<evidence type="ECO:0000313" key="7">
    <source>
        <dbReference type="EMBL" id="SEG22691.1"/>
    </source>
</evidence>
<evidence type="ECO:0000256" key="4">
    <source>
        <dbReference type="ARBA" id="ARBA00023163"/>
    </source>
</evidence>
<dbReference type="GO" id="GO:0003700">
    <property type="term" value="F:DNA-binding transcription factor activity"/>
    <property type="evidence" value="ECO:0007669"/>
    <property type="project" value="InterPro"/>
</dbReference>
<dbReference type="PROSITE" id="PS01124">
    <property type="entry name" value="HTH_ARAC_FAMILY_2"/>
    <property type="match status" value="1"/>
</dbReference>
<dbReference type="GO" id="GO:0043565">
    <property type="term" value="F:sequence-specific DNA binding"/>
    <property type="evidence" value="ECO:0007669"/>
    <property type="project" value="InterPro"/>
</dbReference>
<dbReference type="PANTHER" id="PTHR46796">
    <property type="entry name" value="HTH-TYPE TRANSCRIPTIONAL ACTIVATOR RHAS-RELATED"/>
    <property type="match status" value="1"/>
</dbReference>
<dbReference type="InterPro" id="IPR020449">
    <property type="entry name" value="Tscrpt_reg_AraC-type_HTH"/>
</dbReference>
<name>A0AAQ1G6V1_9GAMM</name>
<dbReference type="Pfam" id="PF12833">
    <property type="entry name" value="HTH_18"/>
    <property type="match status" value="1"/>
</dbReference>
<evidence type="ECO:0000256" key="5">
    <source>
        <dbReference type="ARBA" id="ARBA00037345"/>
    </source>
</evidence>
<protein>
    <submittedName>
        <fullName evidence="7">Helix-turn-helix domain-containing protein</fullName>
    </submittedName>
</protein>
<evidence type="ECO:0000256" key="1">
    <source>
        <dbReference type="ARBA" id="ARBA00004496"/>
    </source>
</evidence>
<keyword evidence="3" id="KW-0238">DNA-binding</keyword>
<dbReference type="PROSITE" id="PS00041">
    <property type="entry name" value="HTH_ARAC_FAMILY_1"/>
    <property type="match status" value="1"/>
</dbReference>
<dbReference type="Gene3D" id="2.60.120.10">
    <property type="entry name" value="Jelly Rolls"/>
    <property type="match status" value="1"/>
</dbReference>
<dbReference type="GO" id="GO:0005737">
    <property type="term" value="C:cytoplasm"/>
    <property type="evidence" value="ECO:0007669"/>
    <property type="project" value="UniProtKB-SubCell"/>
</dbReference>
<dbReference type="InterPro" id="IPR014710">
    <property type="entry name" value="RmlC-like_jellyroll"/>
</dbReference>
<comment type="caution">
    <text evidence="7">The sequence shown here is derived from an EMBL/GenBank/DDBJ whole genome shotgun (WGS) entry which is preliminary data.</text>
</comment>
<dbReference type="GO" id="GO:0009893">
    <property type="term" value="P:positive regulation of metabolic process"/>
    <property type="evidence" value="ECO:0007669"/>
    <property type="project" value="UniProtKB-ARBA"/>
</dbReference>
<evidence type="ECO:0000313" key="8">
    <source>
        <dbReference type="Proteomes" id="UP000243518"/>
    </source>
</evidence>
<dbReference type="SMART" id="SM00342">
    <property type="entry name" value="HTH_ARAC"/>
    <property type="match status" value="1"/>
</dbReference>
<reference evidence="7 8" key="1">
    <citation type="submission" date="2016-10" db="EMBL/GenBank/DDBJ databases">
        <authorList>
            <person name="Varghese N."/>
            <person name="Submissions S."/>
        </authorList>
    </citation>
    <scope>NUCLEOTIDE SEQUENCE [LARGE SCALE GENOMIC DNA]</scope>
    <source>
        <strain evidence="7 8">CECT 8317</strain>
    </source>
</reference>
<dbReference type="PRINTS" id="PR00032">
    <property type="entry name" value="HTHARAC"/>
</dbReference>
<dbReference type="SUPFAM" id="SSF51182">
    <property type="entry name" value="RmlC-like cupins"/>
    <property type="match status" value="1"/>
</dbReference>
<dbReference type="InterPro" id="IPR011051">
    <property type="entry name" value="RmlC_Cupin_sf"/>
</dbReference>
<dbReference type="Gene3D" id="1.10.10.60">
    <property type="entry name" value="Homeodomain-like"/>
    <property type="match status" value="1"/>
</dbReference>
<dbReference type="InterPro" id="IPR018060">
    <property type="entry name" value="HTH_AraC"/>
</dbReference>
<dbReference type="Proteomes" id="UP000243518">
    <property type="component" value="Unassembled WGS sequence"/>
</dbReference>
<evidence type="ECO:0000259" key="6">
    <source>
        <dbReference type="PROSITE" id="PS01124"/>
    </source>
</evidence>
<dbReference type="RefSeq" id="WP_088274589.1">
    <property type="nucleotide sequence ID" value="NZ_FNVE01000004.1"/>
</dbReference>